<organism evidence="2 3">
    <name type="scientific">Caligus rogercresseyi</name>
    <name type="common">Sea louse</name>
    <dbReference type="NCBI Taxonomy" id="217165"/>
    <lineage>
        <taxon>Eukaryota</taxon>
        <taxon>Metazoa</taxon>
        <taxon>Ecdysozoa</taxon>
        <taxon>Arthropoda</taxon>
        <taxon>Crustacea</taxon>
        <taxon>Multicrustacea</taxon>
        <taxon>Hexanauplia</taxon>
        <taxon>Copepoda</taxon>
        <taxon>Siphonostomatoida</taxon>
        <taxon>Caligidae</taxon>
        <taxon>Caligus</taxon>
    </lineage>
</organism>
<feature type="region of interest" description="Disordered" evidence="1">
    <location>
        <begin position="32"/>
        <end position="56"/>
    </location>
</feature>
<evidence type="ECO:0000256" key="1">
    <source>
        <dbReference type="SAM" id="MobiDB-lite"/>
    </source>
</evidence>
<dbReference type="Proteomes" id="UP000595437">
    <property type="component" value="Chromosome 7"/>
</dbReference>
<dbReference type="AlphaFoldDB" id="A0A7T8HHR2"/>
<evidence type="ECO:0000313" key="3">
    <source>
        <dbReference type="Proteomes" id="UP000595437"/>
    </source>
</evidence>
<dbReference type="EMBL" id="CP045896">
    <property type="protein sequence ID" value="QQP50011.1"/>
    <property type="molecule type" value="Genomic_DNA"/>
</dbReference>
<evidence type="ECO:0000313" key="2">
    <source>
        <dbReference type="EMBL" id="QQP50011.1"/>
    </source>
</evidence>
<keyword evidence="3" id="KW-1185">Reference proteome</keyword>
<accession>A0A7T8HHR2</accession>
<proteinExistence type="predicted"/>
<feature type="compositionally biased region" description="Basic and acidic residues" evidence="1">
    <location>
        <begin position="37"/>
        <end position="56"/>
    </location>
</feature>
<reference evidence="3" key="1">
    <citation type="submission" date="2021-01" db="EMBL/GenBank/DDBJ databases">
        <title>Caligus Genome Assembly.</title>
        <authorList>
            <person name="Gallardo-Escarate C."/>
        </authorList>
    </citation>
    <scope>NUCLEOTIDE SEQUENCE [LARGE SCALE GENOMIC DNA]</scope>
</reference>
<protein>
    <submittedName>
        <fullName evidence="2">Uncharacterized protein</fullName>
    </submittedName>
</protein>
<name>A0A7T8HHR2_CALRO</name>
<gene>
    <name evidence="2" type="ORF">FKW44_010861</name>
</gene>
<sequence length="56" mass="6443">MFGDHGEFVLRNTMILIGFTCKPKRVAFHTQSLGTTADDHDKVPEDHRQTFQQPKD</sequence>